<dbReference type="GO" id="GO:0006270">
    <property type="term" value="P:DNA replication initiation"/>
    <property type="evidence" value="ECO:0007669"/>
    <property type="project" value="InterPro"/>
</dbReference>
<dbReference type="GO" id="GO:0005886">
    <property type="term" value="C:plasma membrane"/>
    <property type="evidence" value="ECO:0007669"/>
    <property type="project" value="TreeGrafter"/>
</dbReference>
<dbReference type="InterPro" id="IPR013317">
    <property type="entry name" value="DnaA_dom"/>
</dbReference>
<evidence type="ECO:0000256" key="1">
    <source>
        <dbReference type="ARBA" id="ARBA00022490"/>
    </source>
</evidence>
<evidence type="ECO:0000256" key="5">
    <source>
        <dbReference type="ARBA" id="ARBA00023121"/>
    </source>
</evidence>
<dbReference type="Pfam" id="PF08299">
    <property type="entry name" value="Bac_DnaA_C"/>
    <property type="match status" value="1"/>
</dbReference>
<evidence type="ECO:0000256" key="7">
    <source>
        <dbReference type="RuleBase" id="RU000577"/>
    </source>
</evidence>
<keyword evidence="6 7" id="KW-0238">DNA-binding</keyword>
<dbReference type="InterPro" id="IPR020591">
    <property type="entry name" value="Chromosome_initiator_DnaA-like"/>
</dbReference>
<dbReference type="CDD" id="cd06571">
    <property type="entry name" value="Bac_DnaA_C"/>
    <property type="match status" value="1"/>
</dbReference>
<dbReference type="Gene3D" id="1.10.1750.10">
    <property type="match status" value="1"/>
</dbReference>
<dbReference type="SUPFAM" id="SSF52540">
    <property type="entry name" value="P-loop containing nucleoside triphosphate hydrolases"/>
    <property type="match status" value="1"/>
</dbReference>
<dbReference type="InterPro" id="IPR027417">
    <property type="entry name" value="P-loop_NTPase"/>
</dbReference>
<dbReference type="InterPro" id="IPR013159">
    <property type="entry name" value="DnaA_C"/>
</dbReference>
<evidence type="ECO:0000256" key="3">
    <source>
        <dbReference type="ARBA" id="ARBA00022741"/>
    </source>
</evidence>
<keyword evidence="5" id="KW-0446">Lipid-binding</keyword>
<protein>
    <recommendedName>
        <fullName evidence="7">Chromosomal replication initiator protein DnaA</fullName>
    </recommendedName>
</protein>
<dbReference type="CDD" id="cd00009">
    <property type="entry name" value="AAA"/>
    <property type="match status" value="1"/>
</dbReference>
<evidence type="ECO:0000313" key="13">
    <source>
        <dbReference type="Proteomes" id="UP000318741"/>
    </source>
</evidence>
<dbReference type="KEGG" id="acaf:CA12_30500"/>
<dbReference type="Pfam" id="PF00308">
    <property type="entry name" value="Bac_DnaA"/>
    <property type="match status" value="1"/>
</dbReference>
<dbReference type="AlphaFoldDB" id="A0A517PC39"/>
<dbReference type="PRINTS" id="PR00051">
    <property type="entry name" value="DNAA"/>
</dbReference>
<dbReference type="InterPro" id="IPR010921">
    <property type="entry name" value="Trp_repressor/repl_initiator"/>
</dbReference>
<evidence type="ECO:0000256" key="4">
    <source>
        <dbReference type="ARBA" id="ARBA00022840"/>
    </source>
</evidence>
<comment type="similarity">
    <text evidence="8">Belongs to the DnaA family.</text>
</comment>
<dbReference type="Gene3D" id="3.40.50.300">
    <property type="entry name" value="P-loop containing nucleotide triphosphate hydrolases"/>
    <property type="match status" value="1"/>
</dbReference>
<evidence type="ECO:0000256" key="6">
    <source>
        <dbReference type="ARBA" id="ARBA00023125"/>
    </source>
</evidence>
<sequence>MTHPAFPVAAASPASSPPASSAATQGAAPDLASVVRHCVGERSWGAWFEGKSAFELAGVELTVKAGSPFVLTYLQRRFSAPLRDAARLLGGPAGCVGYAVDAALLDDALVRGEAKRSRGEPAAVLPFRAPHADKPGAETPTPSAEAAPAVGPATGLHRPRRLRDFGSFVAGPETELALTAAARFAAGAARTLYLYGPSGVGKTHLLEGAVQTMRRRTAGGRVLLMTAEAFANLYTDGLRGRGLPAFRQKVRAADALVIDDVDFLDGKEGFAEEFLHTLQEYERLGRPVAVSADRHPRLLTKTPDELLTRLASGVVTRLAPPDAATRVAILRRKLEGKNLPVTADALKWVAERFRGSVRELEGALCCLETWREMTGKSVTLPAARKVLSDLERDCARQIRLDDVERAVCDAAGLTPEELRSKSRTKRVTRPRMVAMHLCRKHTGAALREIGGHFGGRNHSTVLSADRSVSGWLAGSDAAAADAVALIDAAEARLLAG</sequence>
<evidence type="ECO:0000313" key="12">
    <source>
        <dbReference type="EMBL" id="QDT16940.1"/>
    </source>
</evidence>
<accession>A0A517PC39</accession>
<evidence type="ECO:0000259" key="10">
    <source>
        <dbReference type="SMART" id="SM00382"/>
    </source>
</evidence>
<keyword evidence="1" id="KW-0963">Cytoplasm</keyword>
<feature type="compositionally biased region" description="Low complexity" evidence="9">
    <location>
        <begin position="137"/>
        <end position="149"/>
    </location>
</feature>
<evidence type="ECO:0000256" key="8">
    <source>
        <dbReference type="RuleBase" id="RU004227"/>
    </source>
</evidence>
<dbReference type="SMART" id="SM00760">
    <property type="entry name" value="Bac_DnaA_C"/>
    <property type="match status" value="1"/>
</dbReference>
<comment type="function">
    <text evidence="7">Plays an essential role in the initiation and regulation of chromosomal replication. ATP-DnaA binds to the origin of replication (oriC) to initiate formation of the DNA replication initiation complex once per cell cycle. Binds the DnaA box (a 9 base pair repeat at the origin) and separates the double-stranded (ds)DNA. Forms a right-handed helical filament on oriC DNA; dsDNA binds to the exterior of the filament while single-stranded (ss)DNA is stabiized in the filament's interior. The ATP-DnaA-oriC complex binds and stabilizes one strand of the AT-rich DNA unwinding element (DUE), permitting loading of DNA polymerase. After initiation quickly degrades to an ADP-DnaA complex that is not apt for DNA replication. Binds acidic phospholipids.</text>
</comment>
<dbReference type="GO" id="GO:0006275">
    <property type="term" value="P:regulation of DNA replication"/>
    <property type="evidence" value="ECO:0007669"/>
    <property type="project" value="InterPro"/>
</dbReference>
<dbReference type="GO" id="GO:0003688">
    <property type="term" value="F:DNA replication origin binding"/>
    <property type="evidence" value="ECO:0007669"/>
    <property type="project" value="InterPro"/>
</dbReference>
<evidence type="ECO:0000259" key="11">
    <source>
        <dbReference type="SMART" id="SM00760"/>
    </source>
</evidence>
<feature type="region of interest" description="Disordered" evidence="9">
    <location>
        <begin position="120"/>
        <end position="155"/>
    </location>
</feature>
<dbReference type="SUPFAM" id="SSF48295">
    <property type="entry name" value="TrpR-like"/>
    <property type="match status" value="1"/>
</dbReference>
<dbReference type="EMBL" id="CP036265">
    <property type="protein sequence ID" value="QDT16940.1"/>
    <property type="molecule type" value="Genomic_DNA"/>
</dbReference>
<feature type="domain" description="AAA+ ATPase" evidence="10">
    <location>
        <begin position="188"/>
        <end position="322"/>
    </location>
</feature>
<dbReference type="PANTHER" id="PTHR30050:SF2">
    <property type="entry name" value="CHROMOSOMAL REPLICATION INITIATOR PROTEIN DNAA"/>
    <property type="match status" value="1"/>
</dbReference>
<dbReference type="Proteomes" id="UP000318741">
    <property type="component" value="Chromosome"/>
</dbReference>
<dbReference type="OrthoDB" id="9807019at2"/>
<feature type="domain" description="Chromosomal replication initiator DnaA C-terminal" evidence="11">
    <location>
        <begin position="399"/>
        <end position="468"/>
    </location>
</feature>
<keyword evidence="3 7" id="KW-0547">Nucleotide-binding</keyword>
<dbReference type="GO" id="GO:0005524">
    <property type="term" value="F:ATP binding"/>
    <property type="evidence" value="ECO:0007669"/>
    <property type="project" value="UniProtKB-KW"/>
</dbReference>
<keyword evidence="2 7" id="KW-0235">DNA replication</keyword>
<organism evidence="12 13">
    <name type="scientific">Alienimonas californiensis</name>
    <dbReference type="NCBI Taxonomy" id="2527989"/>
    <lineage>
        <taxon>Bacteria</taxon>
        <taxon>Pseudomonadati</taxon>
        <taxon>Planctomycetota</taxon>
        <taxon>Planctomycetia</taxon>
        <taxon>Planctomycetales</taxon>
        <taxon>Planctomycetaceae</taxon>
        <taxon>Alienimonas</taxon>
    </lineage>
</organism>
<dbReference type="RefSeq" id="WP_145359856.1">
    <property type="nucleotide sequence ID" value="NZ_CP036265.1"/>
</dbReference>
<dbReference type="GO" id="GO:0008289">
    <property type="term" value="F:lipid binding"/>
    <property type="evidence" value="ECO:0007669"/>
    <property type="project" value="UniProtKB-KW"/>
</dbReference>
<evidence type="ECO:0000256" key="9">
    <source>
        <dbReference type="SAM" id="MobiDB-lite"/>
    </source>
</evidence>
<name>A0A517PC39_9PLAN</name>
<feature type="region of interest" description="Disordered" evidence="9">
    <location>
        <begin position="1"/>
        <end position="25"/>
    </location>
</feature>
<dbReference type="Gene3D" id="1.10.8.60">
    <property type="match status" value="1"/>
</dbReference>
<dbReference type="SMART" id="SM00382">
    <property type="entry name" value="AAA"/>
    <property type="match status" value="1"/>
</dbReference>
<dbReference type="PANTHER" id="PTHR30050">
    <property type="entry name" value="CHROMOSOMAL REPLICATION INITIATOR PROTEIN DNAA"/>
    <property type="match status" value="1"/>
</dbReference>
<keyword evidence="13" id="KW-1185">Reference proteome</keyword>
<dbReference type="InterPro" id="IPR003593">
    <property type="entry name" value="AAA+_ATPase"/>
</dbReference>
<evidence type="ECO:0000256" key="2">
    <source>
        <dbReference type="ARBA" id="ARBA00022705"/>
    </source>
</evidence>
<gene>
    <name evidence="12" type="primary">dnaA_2</name>
    <name evidence="12" type="ORF">CA12_30500</name>
</gene>
<keyword evidence="4 7" id="KW-0067">ATP-binding</keyword>
<dbReference type="InterPro" id="IPR018312">
    <property type="entry name" value="Chromosome_initiator_DnaA_CS"/>
</dbReference>
<dbReference type="PROSITE" id="PS01008">
    <property type="entry name" value="DNAA"/>
    <property type="match status" value="1"/>
</dbReference>
<reference evidence="12 13" key="1">
    <citation type="submission" date="2019-02" db="EMBL/GenBank/DDBJ databases">
        <title>Deep-cultivation of Planctomycetes and their phenomic and genomic characterization uncovers novel biology.</title>
        <authorList>
            <person name="Wiegand S."/>
            <person name="Jogler M."/>
            <person name="Boedeker C."/>
            <person name="Pinto D."/>
            <person name="Vollmers J."/>
            <person name="Rivas-Marin E."/>
            <person name="Kohn T."/>
            <person name="Peeters S.H."/>
            <person name="Heuer A."/>
            <person name="Rast P."/>
            <person name="Oberbeckmann S."/>
            <person name="Bunk B."/>
            <person name="Jeske O."/>
            <person name="Meyerdierks A."/>
            <person name="Storesund J.E."/>
            <person name="Kallscheuer N."/>
            <person name="Luecker S."/>
            <person name="Lage O.M."/>
            <person name="Pohl T."/>
            <person name="Merkel B.J."/>
            <person name="Hornburger P."/>
            <person name="Mueller R.-W."/>
            <person name="Bruemmer F."/>
            <person name="Labrenz M."/>
            <person name="Spormann A.M."/>
            <person name="Op den Camp H."/>
            <person name="Overmann J."/>
            <person name="Amann R."/>
            <person name="Jetten M.S.M."/>
            <person name="Mascher T."/>
            <person name="Medema M.H."/>
            <person name="Devos D.P."/>
            <person name="Kaster A.-K."/>
            <person name="Ovreas L."/>
            <person name="Rohde M."/>
            <person name="Galperin M.Y."/>
            <person name="Jogler C."/>
        </authorList>
    </citation>
    <scope>NUCLEOTIDE SEQUENCE [LARGE SCALE GENOMIC DNA]</scope>
    <source>
        <strain evidence="12 13">CA12</strain>
    </source>
</reference>
<proteinExistence type="inferred from homology"/>